<keyword evidence="5" id="KW-0614">Plasmid</keyword>
<comment type="similarity">
    <text evidence="1">Belongs to the 'phage' integrase family.</text>
</comment>
<sequence>MKQIKNAHIEEIGLHEGLQRELSIYPQKIVNEDGSITIKQVYNPYFLVNDKWNINFFRKIKQFEEVIASYNCSSKNIHFRFTNPTINLEVKYVFYQYLFNDLWTIKRSFQGQDPLKRMTEFLNEKYPKLSSLLELDIEKAEREYLFWLNEQGIKTHRTHKYIIRKSHTSKNNVAIYLRTIYTSFLRLTDDREEWKKDKWDVRILHDKYGVDYNKSKSSYYLDFSKTDEKIREEVKKYFKKRLLSKNKFSWGSAQNYMTILSPFFNFVFCIEPIWKNLKSLKRTHMEKYIEYLHDNSNKSKRPNSHPEMYVNKSLSIIQKFLEDIQRYEYDMAPENHVRLLIFPEDKPKLRKKSNDQIDYIPDYVLEQLFTHINDLHKEVVPVIWIAFKTGHRISDVLGLTTNCLVQLNGHYSIETDIEKTYVKGHRIPIDEELAKIIAVLIAKSKENSNQDNNPEGYIFIRYRGQRKGKPFTQAFVREQLNILAIQKNITDESGNLFHFKPHQFRHTYGVKMLNGGADILTVQELLAHASPEMTLRYAKLLDDTKRKAFELVMRQGVFTFDLNGEVQEIRAGEDIPTDILDALWQDHKLNAMDNPYGTCHARLKGNCPHMEAPPCLTCNGGSPCKDLAIGFSELDVQKYELHIKTTAKAIEVAKQYGREDMAKKHGRNLKCYERILNNIREGNVIFGRQERVKRKQGGTK</sequence>
<dbReference type="GO" id="GO:0003677">
    <property type="term" value="F:DNA binding"/>
    <property type="evidence" value="ECO:0007669"/>
    <property type="project" value="UniProtKB-KW"/>
</dbReference>
<evidence type="ECO:0000313" key="8">
    <source>
        <dbReference type="Proteomes" id="UP000031861"/>
    </source>
</evidence>
<keyword evidence="2" id="KW-0238">DNA-binding</keyword>
<evidence type="ECO:0000256" key="2">
    <source>
        <dbReference type="ARBA" id="ARBA00023125"/>
    </source>
</evidence>
<dbReference type="Pfam" id="PF00589">
    <property type="entry name" value="Phage_integrase"/>
    <property type="match status" value="1"/>
</dbReference>
<dbReference type="PANTHER" id="PTHR30349:SF41">
    <property type="entry name" value="INTEGRASE_RECOMBINASE PROTEIN MJ0367-RELATED"/>
    <property type="match status" value="1"/>
</dbReference>
<accession>A0AAN0SRI4</accession>
<proteinExistence type="inferred from homology"/>
<evidence type="ECO:0000313" key="6">
    <source>
        <dbReference type="EMBL" id="AJI09140.1"/>
    </source>
</evidence>
<dbReference type="PANTHER" id="PTHR30349">
    <property type="entry name" value="PHAGE INTEGRASE-RELATED"/>
    <property type="match status" value="1"/>
</dbReference>
<dbReference type="GO" id="GO:0015074">
    <property type="term" value="P:DNA integration"/>
    <property type="evidence" value="ECO:0007669"/>
    <property type="project" value="InterPro"/>
</dbReference>
<dbReference type="SUPFAM" id="SSF56349">
    <property type="entry name" value="DNA breaking-rejoining enzymes"/>
    <property type="match status" value="1"/>
</dbReference>
<dbReference type="EMBL" id="CP009641">
    <property type="protein sequence ID" value="AJI09140.1"/>
    <property type="molecule type" value="Genomic_DNA"/>
</dbReference>
<dbReference type="AlphaFoldDB" id="A0AAN0SRI4"/>
<dbReference type="Proteomes" id="UP000031861">
    <property type="component" value="Chromosome"/>
</dbReference>
<evidence type="ECO:0000256" key="1">
    <source>
        <dbReference type="ARBA" id="ARBA00008857"/>
    </source>
</evidence>
<reference evidence="6 8" key="1">
    <citation type="journal article" date="2015" name="Genome Announc.">
        <title>Complete genome sequences for 35 biothreat assay-relevant bacillus species.</title>
        <authorList>
            <person name="Johnson S.L."/>
            <person name="Daligault H.E."/>
            <person name="Davenport K.W."/>
            <person name="Jaissle J."/>
            <person name="Frey K.G."/>
            <person name="Ladner J.T."/>
            <person name="Broomall S.M."/>
            <person name="Bishop-Lilly K.A."/>
            <person name="Bruce D.C."/>
            <person name="Gibbons H.S."/>
            <person name="Coyne S.R."/>
            <person name="Lo C.C."/>
            <person name="Meincke L."/>
            <person name="Munk A.C."/>
            <person name="Koroleva G.I."/>
            <person name="Rosenzweig C.N."/>
            <person name="Palacios G.F."/>
            <person name="Redden C.L."/>
            <person name="Minogue T.D."/>
            <person name="Chain P.S."/>
        </authorList>
    </citation>
    <scope>NUCLEOTIDE SEQUENCE [LARGE SCALE GENOMIC DNA]</scope>
    <source>
        <strain evidence="6 8">03BB108</strain>
        <plasmid evidence="5 8">pBFI_1</plasmid>
    </source>
</reference>
<evidence type="ECO:0000313" key="7">
    <source>
        <dbReference type="EMBL" id="AJI09593.1"/>
    </source>
</evidence>
<dbReference type="GO" id="GO:0006310">
    <property type="term" value="P:DNA recombination"/>
    <property type="evidence" value="ECO:0007669"/>
    <property type="project" value="UniProtKB-KW"/>
</dbReference>
<evidence type="ECO:0000313" key="5">
    <source>
        <dbReference type="EMBL" id="AJI08962.1"/>
    </source>
</evidence>
<dbReference type="InterPro" id="IPR050090">
    <property type="entry name" value="Tyrosine_recombinase_XerCD"/>
</dbReference>
<dbReference type="InterPro" id="IPR002104">
    <property type="entry name" value="Integrase_catalytic"/>
</dbReference>
<organism evidence="6 8">
    <name type="scientific">Bacillus cereus 03BB108</name>
    <dbReference type="NCBI Taxonomy" id="451709"/>
    <lineage>
        <taxon>Bacteria</taxon>
        <taxon>Bacillati</taxon>
        <taxon>Bacillota</taxon>
        <taxon>Bacilli</taxon>
        <taxon>Bacillales</taxon>
        <taxon>Bacillaceae</taxon>
        <taxon>Bacillus</taxon>
        <taxon>Bacillus cereus group</taxon>
    </lineage>
</organism>
<name>A0AAN0SRI4_BACCE</name>
<dbReference type="Proteomes" id="UP000031861">
    <property type="component" value="Plasmid pBFI_1"/>
</dbReference>
<dbReference type="CDD" id="cd01187">
    <property type="entry name" value="INT_tnpB_C_Tn554"/>
    <property type="match status" value="1"/>
</dbReference>
<keyword evidence="3" id="KW-0233">DNA recombination</keyword>
<dbReference type="EMBL" id="CP009639">
    <property type="protein sequence ID" value="AJI08962.1"/>
    <property type="molecule type" value="Genomic_DNA"/>
</dbReference>
<feature type="domain" description="Tyr recombinase" evidence="4">
    <location>
        <begin position="359"/>
        <end position="550"/>
    </location>
</feature>
<dbReference type="InterPro" id="IPR011010">
    <property type="entry name" value="DNA_brk_join_enz"/>
</dbReference>
<protein>
    <submittedName>
        <fullName evidence="6">Phage integrase family protein</fullName>
    </submittedName>
</protein>
<dbReference type="Gene3D" id="1.10.443.10">
    <property type="entry name" value="Intergrase catalytic core"/>
    <property type="match status" value="1"/>
</dbReference>
<dbReference type="PROSITE" id="PS51898">
    <property type="entry name" value="TYR_RECOMBINASE"/>
    <property type="match status" value="1"/>
</dbReference>
<dbReference type="RefSeq" id="WP_001994650.1">
    <property type="nucleotide sequence ID" value="NZ_CP009639.1"/>
</dbReference>
<evidence type="ECO:0000256" key="3">
    <source>
        <dbReference type="ARBA" id="ARBA00023172"/>
    </source>
</evidence>
<geneLocation type="plasmid" evidence="5 8">
    <name>pBFI_1</name>
</geneLocation>
<dbReference type="InterPro" id="IPR013762">
    <property type="entry name" value="Integrase-like_cat_sf"/>
</dbReference>
<gene>
    <name evidence="7" type="ORF">AK40_2206</name>
    <name evidence="6" type="ORF">AK40_287</name>
    <name evidence="5" type="ORF">AK40_5690</name>
</gene>
<dbReference type="EMBL" id="CP009641">
    <property type="protein sequence ID" value="AJI09593.1"/>
    <property type="molecule type" value="Genomic_DNA"/>
</dbReference>
<evidence type="ECO:0000259" key="4">
    <source>
        <dbReference type="PROSITE" id="PS51898"/>
    </source>
</evidence>